<evidence type="ECO:0000256" key="8">
    <source>
        <dbReference type="SAM" id="Phobius"/>
    </source>
</evidence>
<organism evidence="10 11">
    <name type="scientific">Rhodopirellula sallentina SM41</name>
    <dbReference type="NCBI Taxonomy" id="1263870"/>
    <lineage>
        <taxon>Bacteria</taxon>
        <taxon>Pseudomonadati</taxon>
        <taxon>Planctomycetota</taxon>
        <taxon>Planctomycetia</taxon>
        <taxon>Pirellulales</taxon>
        <taxon>Pirellulaceae</taxon>
        <taxon>Rhodopirellula</taxon>
    </lineage>
</organism>
<dbReference type="PANTHER" id="PTHR43738">
    <property type="entry name" value="ABC TRANSPORTER, MEMBRANE PROTEIN"/>
    <property type="match status" value="1"/>
</dbReference>
<accession>M5TVX6</accession>
<dbReference type="RefSeq" id="WP_008685417.1">
    <property type="nucleotide sequence ID" value="NZ_ANOH01000361.1"/>
</dbReference>
<evidence type="ECO:0000256" key="2">
    <source>
        <dbReference type="ARBA" id="ARBA00022448"/>
    </source>
</evidence>
<evidence type="ECO:0000256" key="7">
    <source>
        <dbReference type="SAM" id="MobiDB-lite"/>
    </source>
</evidence>
<dbReference type="InterPro" id="IPR051125">
    <property type="entry name" value="ABC-4/HrtB_transporter"/>
</dbReference>
<evidence type="ECO:0000256" key="6">
    <source>
        <dbReference type="ARBA" id="ARBA00023136"/>
    </source>
</evidence>
<evidence type="ECO:0000313" key="11">
    <source>
        <dbReference type="Proteomes" id="UP000011885"/>
    </source>
</evidence>
<dbReference type="EMBL" id="ANOH01000361">
    <property type="protein sequence ID" value="EMI53362.1"/>
    <property type="molecule type" value="Genomic_DNA"/>
</dbReference>
<comment type="subcellular location">
    <subcellularLocation>
        <location evidence="1">Cell membrane</location>
        <topology evidence="1">Multi-pass membrane protein</topology>
    </subcellularLocation>
</comment>
<keyword evidence="11" id="KW-1185">Reference proteome</keyword>
<feature type="transmembrane region" description="Helical" evidence="8">
    <location>
        <begin position="356"/>
        <end position="375"/>
    </location>
</feature>
<feature type="region of interest" description="Disordered" evidence="7">
    <location>
        <begin position="1"/>
        <end position="35"/>
    </location>
</feature>
<evidence type="ECO:0000256" key="4">
    <source>
        <dbReference type="ARBA" id="ARBA00022692"/>
    </source>
</evidence>
<dbReference type="PIRSF" id="PIRSF031773">
    <property type="entry name" value="DevC"/>
    <property type="match status" value="1"/>
</dbReference>
<comment type="caution">
    <text evidence="10">The sequence shown here is derived from an EMBL/GenBank/DDBJ whole genome shotgun (WGS) entry which is preliminary data.</text>
</comment>
<dbReference type="OrthoDB" id="180999at2"/>
<evidence type="ECO:0000256" key="1">
    <source>
        <dbReference type="ARBA" id="ARBA00004651"/>
    </source>
</evidence>
<proteinExistence type="predicted"/>
<dbReference type="AlphaFoldDB" id="M5TVX6"/>
<feature type="transmembrane region" description="Helical" evidence="8">
    <location>
        <begin position="387"/>
        <end position="410"/>
    </location>
</feature>
<evidence type="ECO:0000256" key="3">
    <source>
        <dbReference type="ARBA" id="ARBA00022475"/>
    </source>
</evidence>
<keyword evidence="4 8" id="KW-0812">Transmembrane</keyword>
<feature type="compositionally biased region" description="Polar residues" evidence="7">
    <location>
        <begin position="1"/>
        <end position="23"/>
    </location>
</feature>
<gene>
    <name evidence="10" type="ORF">RSSM_05212</name>
</gene>
<keyword evidence="3" id="KW-1003">Cell membrane</keyword>
<dbReference type="PATRIC" id="fig|1263870.3.peg.5516"/>
<sequence>MSADASATSKVTPGATTAASSQTTKHRGRPGRRTSLAWKNLTDAPVRTAVSIGGIGFAILLMFMQLGFLGSVGDTATVVLSRMKCDIIVRSKDYLNVYDPTSVPGDLPQWLESIPEVRSAVPLDIGVTVWQSPEDESFRAIALMGIDLDDPAFDLPELTPQVRSQLRPQGSVLIDDASHKSFGPKNKIKFGELDFGTTTDVAGSPATIKGTFFMGTGLAANGALLGTRETFDALTPGPRGNRVSLVLLSLENPEALEQGLHAVEQRLRSLGGPASQAKAMTLDDAMQSERQRWYYQTPIGMIFGIGVVLGVVVGGVISYMVLASDVMAHLSEYATLKAIGYSNSFLVKTLLTQSTLLALLAFPPSLLLACLLYYATSYYSSIPIRMTWTWIGVVLALTLFMCNAAGVFALRKLLKAEPASLF</sequence>
<keyword evidence="5 8" id="KW-1133">Transmembrane helix</keyword>
<evidence type="ECO:0000259" key="9">
    <source>
        <dbReference type="Pfam" id="PF02687"/>
    </source>
</evidence>
<dbReference type="Pfam" id="PF02687">
    <property type="entry name" value="FtsX"/>
    <property type="match status" value="1"/>
</dbReference>
<keyword evidence="2" id="KW-0813">Transport</keyword>
<keyword evidence="6 8" id="KW-0472">Membrane</keyword>
<protein>
    <submittedName>
        <fullName evidence="10">DevC protein</fullName>
    </submittedName>
</protein>
<reference evidence="10 11" key="1">
    <citation type="journal article" date="2013" name="Mar. Genomics">
        <title>Expression of sulfatases in Rhodopirellula baltica and the diversity of sulfatases in the genus Rhodopirellula.</title>
        <authorList>
            <person name="Wegner C.E."/>
            <person name="Richter-Heitmann T."/>
            <person name="Klindworth A."/>
            <person name="Klockow C."/>
            <person name="Richter M."/>
            <person name="Achstetter T."/>
            <person name="Glockner F.O."/>
            <person name="Harder J."/>
        </authorList>
    </citation>
    <scope>NUCLEOTIDE SEQUENCE [LARGE SCALE GENOMIC DNA]</scope>
    <source>
        <strain evidence="10 11">SM41</strain>
    </source>
</reference>
<evidence type="ECO:0000313" key="10">
    <source>
        <dbReference type="EMBL" id="EMI53362.1"/>
    </source>
</evidence>
<dbReference type="Proteomes" id="UP000011885">
    <property type="component" value="Unassembled WGS sequence"/>
</dbReference>
<evidence type="ECO:0000256" key="5">
    <source>
        <dbReference type="ARBA" id="ARBA00022989"/>
    </source>
</evidence>
<name>M5TVX6_9BACT</name>
<dbReference type="GO" id="GO:0005886">
    <property type="term" value="C:plasma membrane"/>
    <property type="evidence" value="ECO:0007669"/>
    <property type="project" value="UniProtKB-SubCell"/>
</dbReference>
<dbReference type="InterPro" id="IPR003838">
    <property type="entry name" value="ABC3_permease_C"/>
</dbReference>
<feature type="domain" description="ABC3 transporter permease C-terminal" evidence="9">
    <location>
        <begin position="306"/>
        <end position="418"/>
    </location>
</feature>
<feature type="transmembrane region" description="Helical" evidence="8">
    <location>
        <begin position="49"/>
        <end position="73"/>
    </location>
</feature>
<dbReference type="PANTHER" id="PTHR43738:SF1">
    <property type="entry name" value="HEMIN TRANSPORT SYSTEM PERMEASE PROTEIN HRTB-RELATED"/>
    <property type="match status" value="1"/>
</dbReference>
<dbReference type="InterPro" id="IPR005891">
    <property type="entry name" value="DevC"/>
</dbReference>
<feature type="transmembrane region" description="Helical" evidence="8">
    <location>
        <begin position="299"/>
        <end position="322"/>
    </location>
</feature>